<dbReference type="RefSeq" id="WP_221861996.1">
    <property type="nucleotide sequence ID" value="NZ_JAIKTU010000013.1"/>
</dbReference>
<evidence type="ECO:0000256" key="10">
    <source>
        <dbReference type="ARBA" id="ARBA00047481"/>
    </source>
</evidence>
<dbReference type="InterPro" id="IPR015424">
    <property type="entry name" value="PyrdxlP-dep_Trfase"/>
</dbReference>
<evidence type="ECO:0000256" key="7">
    <source>
        <dbReference type="ARBA" id="ARBA00022679"/>
    </source>
</evidence>
<dbReference type="Gene3D" id="3.90.1150.10">
    <property type="entry name" value="Aspartate Aminotransferase, domain 1"/>
    <property type="match status" value="1"/>
</dbReference>
<keyword evidence="9 11" id="KW-0368">Histidine biosynthesis</keyword>
<gene>
    <name evidence="11 13" type="primary">hisC</name>
    <name evidence="13" type="ORF">K5V21_15125</name>
</gene>
<keyword evidence="5 11" id="KW-0032">Aminotransferase</keyword>
<evidence type="ECO:0000256" key="2">
    <source>
        <dbReference type="ARBA" id="ARBA00005011"/>
    </source>
</evidence>
<keyword evidence="14" id="KW-1185">Reference proteome</keyword>
<dbReference type="NCBIfam" id="TIGR01141">
    <property type="entry name" value="hisC"/>
    <property type="match status" value="1"/>
</dbReference>
<comment type="pathway">
    <text evidence="2 11">Amino-acid biosynthesis; L-histidine biosynthesis; L-histidine from 5-phospho-alpha-D-ribose 1-diphosphate: step 7/9.</text>
</comment>
<dbReference type="EC" id="2.6.1.9" evidence="11"/>
<dbReference type="InterPro" id="IPR005861">
    <property type="entry name" value="HisP_aminotrans"/>
</dbReference>
<dbReference type="CDD" id="cd00609">
    <property type="entry name" value="AAT_like"/>
    <property type="match status" value="1"/>
</dbReference>
<reference evidence="13 14" key="1">
    <citation type="journal article" date="2021" name="Cell Host Microbe">
        <title>in vivo commensal control of Clostridioides difficile virulence.</title>
        <authorList>
            <person name="Girinathan B.P."/>
            <person name="Dibenedetto N."/>
            <person name="Worley J.N."/>
            <person name="Peltier J."/>
            <person name="Arrieta-Ortiz M.L."/>
            <person name="Rupa Christinal Immanuel S."/>
            <person name="Lavin R."/>
            <person name="Delaney M.L."/>
            <person name="Cummins C."/>
            <person name="Hoffmann M."/>
            <person name="Luo Y."/>
            <person name="Gonzalez-Escalona N."/>
            <person name="Allard M."/>
            <person name="Onderdonk A.B."/>
            <person name="Gerber G.K."/>
            <person name="Sonenshein A.L."/>
            <person name="Baliga N."/>
            <person name="Dupuy B."/>
            <person name="Bry L."/>
        </authorList>
    </citation>
    <scope>NUCLEOTIDE SEQUENCE [LARGE SCALE GENOMIC DNA]</scope>
    <source>
        <strain evidence="13 14">DSM 599</strain>
    </source>
</reference>
<evidence type="ECO:0000256" key="5">
    <source>
        <dbReference type="ARBA" id="ARBA00022576"/>
    </source>
</evidence>
<dbReference type="PROSITE" id="PS00599">
    <property type="entry name" value="AA_TRANSFER_CLASS_2"/>
    <property type="match status" value="1"/>
</dbReference>
<comment type="similarity">
    <text evidence="3 11">Belongs to the class-II pyridoxal-phosphate-dependent aminotransferase family. Histidinol-phosphate aminotransferase subfamily.</text>
</comment>
<evidence type="ECO:0000313" key="13">
    <source>
        <dbReference type="EMBL" id="MBY0756780.1"/>
    </source>
</evidence>
<evidence type="ECO:0000256" key="8">
    <source>
        <dbReference type="ARBA" id="ARBA00022898"/>
    </source>
</evidence>
<protein>
    <recommendedName>
        <fullName evidence="11">Histidinol-phosphate aminotransferase</fullName>
        <ecNumber evidence="11">2.6.1.9</ecNumber>
    </recommendedName>
    <alternativeName>
        <fullName evidence="11">Imidazole acetol-phosphate transaminase</fullName>
    </alternativeName>
</protein>
<evidence type="ECO:0000313" key="14">
    <source>
        <dbReference type="Proteomes" id="UP001299068"/>
    </source>
</evidence>
<evidence type="ECO:0000256" key="1">
    <source>
        <dbReference type="ARBA" id="ARBA00001933"/>
    </source>
</evidence>
<dbReference type="GO" id="GO:0004400">
    <property type="term" value="F:histidinol-phosphate transaminase activity"/>
    <property type="evidence" value="ECO:0007669"/>
    <property type="project" value="UniProtKB-EC"/>
</dbReference>
<dbReference type="InterPro" id="IPR001917">
    <property type="entry name" value="Aminotrans_II_pyridoxalP_BS"/>
</dbReference>
<comment type="catalytic activity">
    <reaction evidence="10 11">
        <text>L-histidinol phosphate + 2-oxoglutarate = 3-(imidazol-4-yl)-2-oxopropyl phosphate + L-glutamate</text>
        <dbReference type="Rhea" id="RHEA:23744"/>
        <dbReference type="ChEBI" id="CHEBI:16810"/>
        <dbReference type="ChEBI" id="CHEBI:29985"/>
        <dbReference type="ChEBI" id="CHEBI:57766"/>
        <dbReference type="ChEBI" id="CHEBI:57980"/>
        <dbReference type="EC" id="2.6.1.9"/>
    </reaction>
</comment>
<dbReference type="InterPro" id="IPR015421">
    <property type="entry name" value="PyrdxlP-dep_Trfase_major"/>
</dbReference>
<keyword evidence="8 11" id="KW-0663">Pyridoxal phosphate</keyword>
<dbReference type="Gene3D" id="3.40.640.10">
    <property type="entry name" value="Type I PLP-dependent aspartate aminotransferase-like (Major domain)"/>
    <property type="match status" value="1"/>
</dbReference>
<comment type="subunit">
    <text evidence="4 11">Homodimer.</text>
</comment>
<proteinExistence type="inferred from homology"/>
<dbReference type="EMBL" id="JAIKTU010000013">
    <property type="protein sequence ID" value="MBY0756780.1"/>
    <property type="molecule type" value="Genomic_DNA"/>
</dbReference>
<feature type="domain" description="Aminotransferase class I/classII large" evidence="12">
    <location>
        <begin position="32"/>
        <end position="355"/>
    </location>
</feature>
<keyword evidence="6 11" id="KW-0028">Amino-acid biosynthesis</keyword>
<dbReference type="InterPro" id="IPR015422">
    <property type="entry name" value="PyrdxlP-dep_Trfase_small"/>
</dbReference>
<dbReference type="HAMAP" id="MF_01023">
    <property type="entry name" value="HisC_aminotrans_2"/>
    <property type="match status" value="1"/>
</dbReference>
<sequence>MENLIRKEVKSLSPYVAGKPIDEVKREYGIERVVKLASNENPYGCSQAVKRVINELVDETSLYPDAASHDLKEEIAKTFNVDKDMVFCGAGSDSLIKDICLTILNEGDESIMGEITFPRYESNTLLMGAKPIKIPMKDNKLDIQGMVDAITDKTKVIWFCNPNNPTGTIFTEEEFLTLIDRIPRSVLIVMDEAYEEFVQSDKFPNTLELMKAHNNIILLKTFSKAYGLASLRIGYGIGEINFVQYLNRVINAFDSNLYGQKAATEALKDKEFLKYVIDNNEIQREYLKREFKKLGLKYLDTHANFIMVNVNGDDKKIHEYLLSKGFIIRPGFLLGMPGWIRVSIGLEGDNREFIELLEEAIEYRNNN</sequence>
<comment type="cofactor">
    <cofactor evidence="1 11">
        <name>pyridoxal 5'-phosphate</name>
        <dbReference type="ChEBI" id="CHEBI:597326"/>
    </cofactor>
</comment>
<dbReference type="PANTHER" id="PTHR43643">
    <property type="entry name" value="HISTIDINOL-PHOSPHATE AMINOTRANSFERASE 2"/>
    <property type="match status" value="1"/>
</dbReference>
<comment type="caution">
    <text evidence="13">The sequence shown here is derived from an EMBL/GenBank/DDBJ whole genome shotgun (WGS) entry which is preliminary data.</text>
</comment>
<dbReference type="Proteomes" id="UP001299068">
    <property type="component" value="Unassembled WGS sequence"/>
</dbReference>
<organism evidence="13 14">
    <name type="scientific">Clostridium sardiniense</name>
    <name type="common">Clostridium absonum</name>
    <dbReference type="NCBI Taxonomy" id="29369"/>
    <lineage>
        <taxon>Bacteria</taxon>
        <taxon>Bacillati</taxon>
        <taxon>Bacillota</taxon>
        <taxon>Clostridia</taxon>
        <taxon>Eubacteriales</taxon>
        <taxon>Clostridiaceae</taxon>
        <taxon>Clostridium</taxon>
    </lineage>
</organism>
<evidence type="ECO:0000256" key="3">
    <source>
        <dbReference type="ARBA" id="ARBA00007970"/>
    </source>
</evidence>
<name>A0ABS7L152_CLOSR</name>
<dbReference type="PANTHER" id="PTHR43643:SF6">
    <property type="entry name" value="HISTIDINOL-PHOSPHATE AMINOTRANSFERASE"/>
    <property type="match status" value="1"/>
</dbReference>
<dbReference type="SUPFAM" id="SSF53383">
    <property type="entry name" value="PLP-dependent transferases"/>
    <property type="match status" value="1"/>
</dbReference>
<evidence type="ECO:0000256" key="11">
    <source>
        <dbReference type="HAMAP-Rule" id="MF_01023"/>
    </source>
</evidence>
<dbReference type="InterPro" id="IPR050106">
    <property type="entry name" value="HistidinolP_aminotransfase"/>
</dbReference>
<dbReference type="InterPro" id="IPR004839">
    <property type="entry name" value="Aminotransferase_I/II_large"/>
</dbReference>
<evidence type="ECO:0000259" key="12">
    <source>
        <dbReference type="Pfam" id="PF00155"/>
    </source>
</evidence>
<evidence type="ECO:0000256" key="6">
    <source>
        <dbReference type="ARBA" id="ARBA00022605"/>
    </source>
</evidence>
<evidence type="ECO:0000256" key="4">
    <source>
        <dbReference type="ARBA" id="ARBA00011738"/>
    </source>
</evidence>
<feature type="modified residue" description="N6-(pyridoxal phosphate)lysine" evidence="11">
    <location>
        <position position="224"/>
    </location>
</feature>
<accession>A0ABS7L152</accession>
<dbReference type="Pfam" id="PF00155">
    <property type="entry name" value="Aminotran_1_2"/>
    <property type="match status" value="1"/>
</dbReference>
<evidence type="ECO:0000256" key="9">
    <source>
        <dbReference type="ARBA" id="ARBA00023102"/>
    </source>
</evidence>
<keyword evidence="7 11" id="KW-0808">Transferase</keyword>